<proteinExistence type="predicted"/>
<evidence type="ECO:0000313" key="2">
    <source>
        <dbReference type="Proteomes" id="UP000265768"/>
    </source>
</evidence>
<dbReference type="Proteomes" id="UP000265768">
    <property type="component" value="Unassembled WGS sequence"/>
</dbReference>
<accession>A0A3A4B6D8</accession>
<protein>
    <submittedName>
        <fullName evidence="1">Uncharacterized protein</fullName>
    </submittedName>
</protein>
<comment type="caution">
    <text evidence="1">The sequence shown here is derived from an EMBL/GenBank/DDBJ whole genome shotgun (WGS) entry which is preliminary data.</text>
</comment>
<dbReference type="AlphaFoldDB" id="A0A3A4B6D8"/>
<reference evidence="1 2" key="1">
    <citation type="submission" date="2018-09" db="EMBL/GenBank/DDBJ databases">
        <title>YIM 75507 draft genome.</title>
        <authorList>
            <person name="Tang S."/>
            <person name="Feng Y."/>
        </authorList>
    </citation>
    <scope>NUCLEOTIDE SEQUENCE [LARGE SCALE GENOMIC DNA]</scope>
    <source>
        <strain evidence="1 2">YIM 75507</strain>
    </source>
</reference>
<organism evidence="1 2">
    <name type="scientific">Bailinhaonella thermotolerans</name>
    <dbReference type="NCBI Taxonomy" id="1070861"/>
    <lineage>
        <taxon>Bacteria</taxon>
        <taxon>Bacillati</taxon>
        <taxon>Actinomycetota</taxon>
        <taxon>Actinomycetes</taxon>
        <taxon>Streptosporangiales</taxon>
        <taxon>Streptosporangiaceae</taxon>
        <taxon>Bailinhaonella</taxon>
    </lineage>
</organism>
<sequence length="91" mass="9746">MMARHGGEDEDLRVLAKSYVARAIEKVQKAGDASPLEVARIYTDIAQVCASLAIAEAVGAVDGRMAESSERVLTEGLPVYGTIRTKQVNNL</sequence>
<evidence type="ECO:0000313" key="1">
    <source>
        <dbReference type="EMBL" id="RJL33094.1"/>
    </source>
</evidence>
<keyword evidence="2" id="KW-1185">Reference proteome</keyword>
<gene>
    <name evidence="1" type="ORF">D5H75_09540</name>
</gene>
<name>A0A3A4B6D8_9ACTN</name>
<dbReference type="EMBL" id="QZEY01000003">
    <property type="protein sequence ID" value="RJL33094.1"/>
    <property type="molecule type" value="Genomic_DNA"/>
</dbReference>